<keyword evidence="2" id="KW-1185">Reference proteome</keyword>
<dbReference type="SUPFAM" id="SSF56784">
    <property type="entry name" value="HAD-like"/>
    <property type="match status" value="1"/>
</dbReference>
<proteinExistence type="predicted"/>
<dbReference type="GO" id="GO:0016787">
    <property type="term" value="F:hydrolase activity"/>
    <property type="evidence" value="ECO:0007669"/>
    <property type="project" value="UniProtKB-KW"/>
</dbReference>
<sequence>MTVLPFDAVVCDIDGVLRHWPTTAEAGLDATHGLPAGAIEAAAFAPARLQPAITGKTTDEQWRAAVAADLAGACGSAQRARAAVAAWSDVVPRVDREVVALLGRAREAVTVALLSNATTRLERDLARQGLDTVADAVVNTARIGVAKPDPRIYLIAAERVGAAVHRCLFVDDTPANVEAARTVGMTAVHYRRPADLHDALAPLLAPGPGRP</sequence>
<dbReference type="InterPro" id="IPR036412">
    <property type="entry name" value="HAD-like_sf"/>
</dbReference>
<dbReference type="EMBL" id="JBHSOD010000010">
    <property type="protein sequence ID" value="MFC5885624.1"/>
    <property type="molecule type" value="Genomic_DNA"/>
</dbReference>
<protein>
    <submittedName>
        <fullName evidence="1">HAD-IA family hydrolase</fullName>
    </submittedName>
</protein>
<gene>
    <name evidence="1" type="ORF">ACFP0N_11655</name>
</gene>
<reference evidence="2" key="1">
    <citation type="journal article" date="2019" name="Int. J. Syst. Evol. Microbiol.">
        <title>The Global Catalogue of Microorganisms (GCM) 10K type strain sequencing project: providing services to taxonomists for standard genome sequencing and annotation.</title>
        <authorList>
            <consortium name="The Broad Institute Genomics Platform"/>
            <consortium name="The Broad Institute Genome Sequencing Center for Infectious Disease"/>
            <person name="Wu L."/>
            <person name="Ma J."/>
        </authorList>
    </citation>
    <scope>NUCLEOTIDE SEQUENCE [LARGE SCALE GENOMIC DNA]</scope>
    <source>
        <strain evidence="2">CGMCC 4.1469</strain>
    </source>
</reference>
<organism evidence="1 2">
    <name type="scientific">Kitasatospora aburaviensis</name>
    <dbReference type="NCBI Taxonomy" id="67265"/>
    <lineage>
        <taxon>Bacteria</taxon>
        <taxon>Bacillati</taxon>
        <taxon>Actinomycetota</taxon>
        <taxon>Actinomycetes</taxon>
        <taxon>Kitasatosporales</taxon>
        <taxon>Streptomycetaceae</taxon>
        <taxon>Kitasatospora</taxon>
    </lineage>
</organism>
<dbReference type="Pfam" id="PF00702">
    <property type="entry name" value="Hydrolase"/>
    <property type="match status" value="1"/>
</dbReference>
<dbReference type="InterPro" id="IPR006439">
    <property type="entry name" value="HAD-SF_hydro_IA"/>
</dbReference>
<dbReference type="InterPro" id="IPR023214">
    <property type="entry name" value="HAD_sf"/>
</dbReference>
<dbReference type="Proteomes" id="UP001596067">
    <property type="component" value="Unassembled WGS sequence"/>
</dbReference>
<evidence type="ECO:0000313" key="2">
    <source>
        <dbReference type="Proteomes" id="UP001596067"/>
    </source>
</evidence>
<keyword evidence="1" id="KW-0378">Hydrolase</keyword>
<evidence type="ECO:0000313" key="1">
    <source>
        <dbReference type="EMBL" id="MFC5885624.1"/>
    </source>
</evidence>
<dbReference type="RefSeq" id="WP_313761783.1">
    <property type="nucleotide sequence ID" value="NZ_BAAAVH010000049.1"/>
</dbReference>
<accession>A0ABW1EY35</accession>
<dbReference type="PANTHER" id="PTHR43611:SF3">
    <property type="entry name" value="FLAVIN MONONUCLEOTIDE HYDROLASE 1, CHLOROPLATIC"/>
    <property type="match status" value="1"/>
</dbReference>
<dbReference type="NCBIfam" id="TIGR01549">
    <property type="entry name" value="HAD-SF-IA-v1"/>
    <property type="match status" value="1"/>
</dbReference>
<name>A0ABW1EY35_9ACTN</name>
<dbReference type="NCBIfam" id="TIGR01509">
    <property type="entry name" value="HAD-SF-IA-v3"/>
    <property type="match status" value="1"/>
</dbReference>
<dbReference type="PANTHER" id="PTHR43611">
    <property type="entry name" value="ALPHA-D-GLUCOSE 1-PHOSPHATE PHOSPHATASE"/>
    <property type="match status" value="1"/>
</dbReference>
<dbReference type="Gene3D" id="3.40.50.1000">
    <property type="entry name" value="HAD superfamily/HAD-like"/>
    <property type="match status" value="1"/>
</dbReference>
<comment type="caution">
    <text evidence="1">The sequence shown here is derived from an EMBL/GenBank/DDBJ whole genome shotgun (WGS) entry which is preliminary data.</text>
</comment>
<dbReference type="PRINTS" id="PR00413">
    <property type="entry name" value="HADHALOGNASE"/>
</dbReference>